<dbReference type="Pfam" id="PF06477">
    <property type="entry name" value="DUF1091"/>
    <property type="match status" value="1"/>
</dbReference>
<dbReference type="PANTHER" id="PTHR20898:SF0">
    <property type="entry name" value="DAEDALUS ON 3-RELATED"/>
    <property type="match status" value="1"/>
</dbReference>
<proteinExistence type="predicted"/>
<reference evidence="1" key="1">
    <citation type="submission" date="2020-05" db="UniProtKB">
        <authorList>
            <consortium name="EnsemblMetazoa"/>
        </authorList>
    </citation>
    <scope>IDENTIFICATION</scope>
    <source>
        <strain evidence="1">FUMOZ</strain>
    </source>
</reference>
<dbReference type="InterPro" id="IPR010512">
    <property type="entry name" value="DUF1091"/>
</dbReference>
<name>A0A4Y0BQ82_ANOFN</name>
<evidence type="ECO:0000313" key="1">
    <source>
        <dbReference type="EnsemblMetazoa" id="AFUN020421-PA"/>
    </source>
</evidence>
<dbReference type="EnsemblMetazoa" id="AFUN020421-RA">
    <property type="protein sequence ID" value="AFUN020421-PA"/>
    <property type="gene ID" value="AFUN020421"/>
</dbReference>
<sequence length="116" mass="13559">MNILLFYKFSTYQPFLITIEKQGCELIRHPPQFGIQKHVYDIIHESIPEVLLPCPAGNRTYNITWYLKDKYAPRNIPAGDYKLQFKLIVQPNVTLFGMDVYFVVRISGIVSTFMNQ</sequence>
<accession>A0A4Y0BQ82</accession>
<protein>
    <submittedName>
        <fullName evidence="1">Uncharacterized protein</fullName>
    </submittedName>
</protein>
<dbReference type="AlphaFoldDB" id="A0A4Y0BQ82"/>
<dbReference type="VEuPathDB" id="VectorBase:AFUN020421"/>
<dbReference type="PANTHER" id="PTHR20898">
    <property type="entry name" value="DAEDALUS ON 3-RELATED-RELATED"/>
    <property type="match status" value="1"/>
</dbReference>
<organism evidence="1">
    <name type="scientific">Anopheles funestus</name>
    <name type="common">African malaria mosquito</name>
    <dbReference type="NCBI Taxonomy" id="62324"/>
    <lineage>
        <taxon>Eukaryota</taxon>
        <taxon>Metazoa</taxon>
        <taxon>Ecdysozoa</taxon>
        <taxon>Arthropoda</taxon>
        <taxon>Hexapoda</taxon>
        <taxon>Insecta</taxon>
        <taxon>Pterygota</taxon>
        <taxon>Neoptera</taxon>
        <taxon>Endopterygota</taxon>
        <taxon>Diptera</taxon>
        <taxon>Nematocera</taxon>
        <taxon>Culicoidea</taxon>
        <taxon>Culicidae</taxon>
        <taxon>Anophelinae</taxon>
        <taxon>Anopheles</taxon>
    </lineage>
</organism>